<dbReference type="Pfam" id="PF17921">
    <property type="entry name" value="Integrase_H2C2"/>
    <property type="match status" value="1"/>
</dbReference>
<dbReference type="Pfam" id="PF13650">
    <property type="entry name" value="Asp_protease_2"/>
    <property type="match status" value="1"/>
</dbReference>
<keyword evidence="7" id="KW-0378">Hydrolase</keyword>
<feature type="domain" description="Reverse transcriptase" evidence="11">
    <location>
        <begin position="255"/>
        <end position="435"/>
    </location>
</feature>
<dbReference type="EC" id="2.7.7.49" evidence="2"/>
<evidence type="ECO:0000259" key="11">
    <source>
        <dbReference type="PROSITE" id="PS50878"/>
    </source>
</evidence>
<evidence type="ECO:0000313" key="14">
    <source>
        <dbReference type="Proteomes" id="UP001610728"/>
    </source>
</evidence>
<evidence type="ECO:0000256" key="5">
    <source>
        <dbReference type="ARBA" id="ARBA00022722"/>
    </source>
</evidence>
<evidence type="ECO:0000256" key="7">
    <source>
        <dbReference type="ARBA" id="ARBA00022801"/>
    </source>
</evidence>
<accession>A0ABR4M925</accession>
<feature type="domain" description="Integrase catalytic" evidence="12">
    <location>
        <begin position="839"/>
        <end position="996"/>
    </location>
</feature>
<dbReference type="PROSITE" id="PS50994">
    <property type="entry name" value="INTEGRASE"/>
    <property type="match status" value="1"/>
</dbReference>
<dbReference type="EMBL" id="JABSNW010000009">
    <property type="protein sequence ID" value="KAL2884749.1"/>
    <property type="molecule type" value="Genomic_DNA"/>
</dbReference>
<dbReference type="Gene3D" id="1.10.340.70">
    <property type="match status" value="1"/>
</dbReference>
<protein>
    <recommendedName>
        <fullName evidence="2">RNA-directed DNA polymerase</fullName>
        <ecNumber evidence="2">2.7.7.49</ecNumber>
    </recommendedName>
</protein>
<dbReference type="InterPro" id="IPR050951">
    <property type="entry name" value="Retrovirus_Pol_polyprotein"/>
</dbReference>
<dbReference type="InterPro" id="IPR000477">
    <property type="entry name" value="RT_dom"/>
</dbReference>
<keyword evidence="3" id="KW-0808">Transferase</keyword>
<dbReference type="Gene3D" id="3.30.70.270">
    <property type="match status" value="2"/>
</dbReference>
<evidence type="ECO:0000313" key="13">
    <source>
        <dbReference type="EMBL" id="KAL2884749.1"/>
    </source>
</evidence>
<dbReference type="InterPro" id="IPR043128">
    <property type="entry name" value="Rev_trsase/Diguanyl_cyclase"/>
</dbReference>
<dbReference type="PANTHER" id="PTHR37984:SF5">
    <property type="entry name" value="PROTEIN NYNRIN-LIKE"/>
    <property type="match status" value="1"/>
</dbReference>
<dbReference type="Pfam" id="PF00078">
    <property type="entry name" value="RVT_1"/>
    <property type="match status" value="1"/>
</dbReference>
<keyword evidence="14" id="KW-1185">Reference proteome</keyword>
<gene>
    <name evidence="13" type="ORF">HOO65_090044</name>
</gene>
<dbReference type="CDD" id="cd09274">
    <property type="entry name" value="RNase_HI_RT_Ty3"/>
    <property type="match status" value="1"/>
</dbReference>
<dbReference type="InterPro" id="IPR021109">
    <property type="entry name" value="Peptidase_aspartic_dom_sf"/>
</dbReference>
<dbReference type="InterPro" id="IPR043502">
    <property type="entry name" value="DNA/RNA_pol_sf"/>
</dbReference>
<keyword evidence="6" id="KW-0255">Endonuclease</keyword>
<proteinExistence type="predicted"/>
<keyword evidence="10" id="KW-0496">Mitochondrion</keyword>
<dbReference type="RefSeq" id="XP_070855930.1">
    <property type="nucleotide sequence ID" value="XM_071001583.1"/>
</dbReference>
<sequence>MDCSLLLVEVLINDMNMTTALIDPGSSAYNVVSDSFAKQAQLKRIPIPARTMKGAMGSRGVIKEVAHMSINIEGHEEKEVFAYIVPGNDHDVTLGLPWIKKQGAIYIPQEDRMIICSSNTVVEKLGVREERLKKKNNGKTKMSVVNGQAFAAMMRIAKRKGNNTTKIFTASIEDINKALKKKPETSPAELRERLPTQYADLWDAFAHSNEELPPHRPRLDAKIDLQGEKELPWSPLYQMSRDELLVLRKTLTELIEKGFIRPSISAGGAPVLFVKKPGGGLRLCVDYRALNTILKKDRYPIPLIQETLRVISQAKWLTKLDVRAAFHRVRIAEGDEWKTAFRTRYGSYEWLVMPFGIANGTSVFQRFINHVLDEFLDSCASAYIDDVIVYSDGSLEDHRQKVRSVLQKLQQAGLRLDLDKCEFEVQKVKYLGVIITAGKGVEMDPEKVAAIQDWQQPTTAKGVRGFLGFTNYHRDFIKDYAELTAPLVALTKKDTPFKWGEAEETAFTKLKDAFVKGDMLASWDPEAQTWLETDASGVGIGAVLNQGPEAAKRPIAFFSRKMTPTEMNYGIHDKELLAVIEAVRKWRGELRGLEKFTLLTDHKNLQYFRTKQLLSERQIRWMEELESLPTFTTIHRPGKLAVVPDALSRKDEFFDKEERDESRTKRLWKESWDPVETQHTEIMQQSITEESTSTGVETRNPFETDSNLGELWRTAINKDSNYEKIAEHIEQRTQFPSTLVPPGSAQASDCSVRDGIVYHRHAIWTPDCEELKGELLKRHHVDPISGHGGRDATIVALHRQFFWPKMIEDVKRLLRNCDWCGRTKPWREKIHGLLTPLPVPSWPWQGISMDFMTHLPGKFTDLLVVTCRLTGNVILVPLEDTKTMTVVDAVLANVYAHHGPPEWIVSDRGPQWVGELWKTFCETLGVERRLSTAYHPQTDGATERANQEVQIFLRTRIAMDQQDWAKWIPAAQIALNNRPQPRRHGVSPFFLTHGYNIAPVQICEEVSTSAEGSKIADVEAIKTKLGELTEWAQVVTADTQQNMERQANKHCTAAPMFQPGQEVWLKLKNMKLGRPNRKLDWLNAKYKVIKQVAPMVYELDVPRGIHPTFHMDLLQPAGEDPWPGQNADSDKTTPLFNEKGEEVWLVDDILCAFGKRKERVVWIKWKGFETPTCEPIDNVIEDNLEALHSWEVKWGPITKNDRPKETYLTPTGRLKSKWKKKEGEEKENDIAV</sequence>
<dbReference type="Gene3D" id="2.40.70.10">
    <property type="entry name" value="Acid Proteases"/>
    <property type="match status" value="1"/>
</dbReference>
<evidence type="ECO:0000256" key="3">
    <source>
        <dbReference type="ARBA" id="ARBA00022679"/>
    </source>
</evidence>
<dbReference type="InterPro" id="IPR001584">
    <property type="entry name" value="Integrase_cat-core"/>
</dbReference>
<dbReference type="InterPro" id="IPR041373">
    <property type="entry name" value="RT_RNaseH"/>
</dbReference>
<evidence type="ECO:0000256" key="6">
    <source>
        <dbReference type="ARBA" id="ARBA00022759"/>
    </source>
</evidence>
<dbReference type="CDD" id="cd01647">
    <property type="entry name" value="RT_LTR"/>
    <property type="match status" value="1"/>
</dbReference>
<keyword evidence="4" id="KW-0548">Nucleotidyltransferase</keyword>
<comment type="caution">
    <text evidence="13">The sequence shown here is derived from an EMBL/GenBank/DDBJ whole genome shotgun (WGS) entry which is preliminary data.</text>
</comment>
<dbReference type="PROSITE" id="PS50878">
    <property type="entry name" value="RT_POL"/>
    <property type="match status" value="1"/>
</dbReference>
<dbReference type="SUPFAM" id="SSF53098">
    <property type="entry name" value="Ribonuclease H-like"/>
    <property type="match status" value="1"/>
</dbReference>
<organism evidence="13 14">
    <name type="scientific">Ceratocystis lukuohia</name>
    <dbReference type="NCBI Taxonomy" id="2019550"/>
    <lineage>
        <taxon>Eukaryota</taxon>
        <taxon>Fungi</taxon>
        <taxon>Dikarya</taxon>
        <taxon>Ascomycota</taxon>
        <taxon>Pezizomycotina</taxon>
        <taxon>Sordariomycetes</taxon>
        <taxon>Hypocreomycetidae</taxon>
        <taxon>Microascales</taxon>
        <taxon>Ceratocystidaceae</taxon>
        <taxon>Ceratocystis</taxon>
    </lineage>
</organism>
<name>A0ABR4M925_9PEZI</name>
<keyword evidence="5" id="KW-0540">Nuclease</keyword>
<dbReference type="Gene3D" id="3.10.10.10">
    <property type="entry name" value="HIV Type 1 Reverse Transcriptase, subunit A, domain 1"/>
    <property type="match status" value="1"/>
</dbReference>
<dbReference type="InterPro" id="IPR012337">
    <property type="entry name" value="RNaseH-like_sf"/>
</dbReference>
<dbReference type="Gene3D" id="3.30.420.10">
    <property type="entry name" value="Ribonuclease H-like superfamily/Ribonuclease H"/>
    <property type="match status" value="1"/>
</dbReference>
<evidence type="ECO:0000256" key="2">
    <source>
        <dbReference type="ARBA" id="ARBA00012493"/>
    </source>
</evidence>
<dbReference type="Pfam" id="PF00665">
    <property type="entry name" value="rve"/>
    <property type="match status" value="1"/>
</dbReference>
<dbReference type="Pfam" id="PF17917">
    <property type="entry name" value="RT_RNaseH"/>
    <property type="match status" value="1"/>
</dbReference>
<evidence type="ECO:0000256" key="4">
    <source>
        <dbReference type="ARBA" id="ARBA00022695"/>
    </source>
</evidence>
<evidence type="ECO:0000256" key="10">
    <source>
        <dbReference type="ARBA" id="ARBA00023128"/>
    </source>
</evidence>
<evidence type="ECO:0000259" key="12">
    <source>
        <dbReference type="PROSITE" id="PS50994"/>
    </source>
</evidence>
<reference evidence="13 14" key="1">
    <citation type="submission" date="2020-05" db="EMBL/GenBank/DDBJ databases">
        <title>Ceratocystis lukuohia genome.</title>
        <authorList>
            <person name="Harrington T.C."/>
            <person name="Kim K."/>
            <person name="Mayers C.G."/>
        </authorList>
    </citation>
    <scope>NUCLEOTIDE SEQUENCE [LARGE SCALE GENOMIC DNA]</scope>
    <source>
        <strain evidence="13 14">C4212</strain>
    </source>
</reference>
<dbReference type="InterPro" id="IPR041588">
    <property type="entry name" value="Integrase_H2C2"/>
</dbReference>
<comment type="subcellular location">
    <subcellularLocation>
        <location evidence="1">Mitochondrion</location>
    </subcellularLocation>
</comment>
<evidence type="ECO:0000256" key="1">
    <source>
        <dbReference type="ARBA" id="ARBA00004173"/>
    </source>
</evidence>
<dbReference type="CDD" id="cd00303">
    <property type="entry name" value="retropepsin_like"/>
    <property type="match status" value="1"/>
</dbReference>
<dbReference type="PANTHER" id="PTHR37984">
    <property type="entry name" value="PROTEIN CBG26694"/>
    <property type="match status" value="1"/>
</dbReference>
<keyword evidence="8" id="KW-0694">RNA-binding</keyword>
<evidence type="ECO:0000256" key="9">
    <source>
        <dbReference type="ARBA" id="ARBA00022918"/>
    </source>
</evidence>
<evidence type="ECO:0000256" key="8">
    <source>
        <dbReference type="ARBA" id="ARBA00022884"/>
    </source>
</evidence>
<dbReference type="SUPFAM" id="SSF56672">
    <property type="entry name" value="DNA/RNA polymerases"/>
    <property type="match status" value="1"/>
</dbReference>
<dbReference type="Proteomes" id="UP001610728">
    <property type="component" value="Unassembled WGS sequence"/>
</dbReference>
<dbReference type="InterPro" id="IPR036397">
    <property type="entry name" value="RNaseH_sf"/>
</dbReference>
<keyword evidence="9" id="KW-0695">RNA-directed DNA polymerase</keyword>
<dbReference type="GeneID" id="98121268"/>